<evidence type="ECO:0000313" key="2">
    <source>
        <dbReference type="EMBL" id="PDH37929.1"/>
    </source>
</evidence>
<reference evidence="2 3" key="1">
    <citation type="submission" date="2017-08" db="EMBL/GenBank/DDBJ databases">
        <title>Fine stratification of microbial communities through a metagenomic profile of the photic zone.</title>
        <authorList>
            <person name="Haro-Moreno J.M."/>
            <person name="Lopez-Perez M."/>
            <person name="De La Torre J."/>
            <person name="Picazo A."/>
            <person name="Camacho A."/>
            <person name="Rodriguez-Valera F."/>
        </authorList>
    </citation>
    <scope>NUCLEOTIDE SEQUENCE [LARGE SCALE GENOMIC DNA]</scope>
    <source>
        <strain evidence="2">MED-G24</strain>
    </source>
</reference>
<accession>A0A2A5WN82</accession>
<dbReference type="InterPro" id="IPR036259">
    <property type="entry name" value="MFS_trans_sf"/>
</dbReference>
<evidence type="ECO:0000256" key="1">
    <source>
        <dbReference type="SAM" id="Phobius"/>
    </source>
</evidence>
<proteinExistence type="predicted"/>
<dbReference type="SUPFAM" id="SSF103473">
    <property type="entry name" value="MFS general substrate transporter"/>
    <property type="match status" value="1"/>
</dbReference>
<feature type="transmembrane region" description="Helical" evidence="1">
    <location>
        <begin position="78"/>
        <end position="101"/>
    </location>
</feature>
<feature type="transmembrane region" description="Helical" evidence="1">
    <location>
        <begin position="122"/>
        <end position="139"/>
    </location>
</feature>
<protein>
    <recommendedName>
        <fullName evidence="4">Major facilitator superfamily (MFS) profile domain-containing protein</fullName>
    </recommendedName>
</protein>
<keyword evidence="1" id="KW-1133">Transmembrane helix</keyword>
<sequence>MLALATFYAVWMYQDYWAEGGIALLHFGYLWAAYNVAVALSSHYAVDIERRFGLTVVTAIMCLAPGISYLGMGLAAEIIWLGVALGFIMQSSRGLQMVILRNAFNRVLGSELRATANSISSFLFRGVFIFTGPAVGYAIDAWSSATVFVMLGLLFLLVGVWQFKGLASLISRGIQSPNQR</sequence>
<dbReference type="Gene3D" id="1.20.1250.20">
    <property type="entry name" value="MFS general substrate transporter like domains"/>
    <property type="match status" value="1"/>
</dbReference>
<evidence type="ECO:0008006" key="4">
    <source>
        <dbReference type="Google" id="ProtNLM"/>
    </source>
</evidence>
<feature type="transmembrane region" description="Helical" evidence="1">
    <location>
        <begin position="52"/>
        <end position="72"/>
    </location>
</feature>
<keyword evidence="1" id="KW-0472">Membrane</keyword>
<dbReference type="EMBL" id="NTKD01000042">
    <property type="protein sequence ID" value="PDH37929.1"/>
    <property type="molecule type" value="Genomic_DNA"/>
</dbReference>
<evidence type="ECO:0000313" key="3">
    <source>
        <dbReference type="Proteomes" id="UP000219327"/>
    </source>
</evidence>
<feature type="transmembrane region" description="Helical" evidence="1">
    <location>
        <begin position="20"/>
        <end position="40"/>
    </location>
</feature>
<organism evidence="2 3">
    <name type="scientific">OM182 bacterium MED-G24</name>
    <dbReference type="NCBI Taxonomy" id="1986255"/>
    <lineage>
        <taxon>Bacteria</taxon>
        <taxon>Pseudomonadati</taxon>
        <taxon>Pseudomonadota</taxon>
        <taxon>Gammaproteobacteria</taxon>
        <taxon>OMG group</taxon>
        <taxon>OM182 clade</taxon>
    </lineage>
</organism>
<dbReference type="AlphaFoldDB" id="A0A2A5WN82"/>
<name>A0A2A5WN82_9GAMM</name>
<comment type="caution">
    <text evidence="2">The sequence shown here is derived from an EMBL/GenBank/DDBJ whole genome shotgun (WGS) entry which is preliminary data.</text>
</comment>
<feature type="transmembrane region" description="Helical" evidence="1">
    <location>
        <begin position="145"/>
        <end position="163"/>
    </location>
</feature>
<keyword evidence="1" id="KW-0812">Transmembrane</keyword>
<dbReference type="Proteomes" id="UP000219327">
    <property type="component" value="Unassembled WGS sequence"/>
</dbReference>
<gene>
    <name evidence="2" type="ORF">CNE99_07540</name>
</gene>